<reference evidence="4" key="1">
    <citation type="submission" date="2025-08" db="UniProtKB">
        <authorList>
            <consortium name="Ensembl"/>
        </authorList>
    </citation>
    <scope>IDENTIFICATION</scope>
</reference>
<feature type="domain" description="DUF3719" evidence="3">
    <location>
        <begin position="21"/>
        <end position="51"/>
    </location>
</feature>
<dbReference type="GO" id="GO:0060271">
    <property type="term" value="P:cilium assembly"/>
    <property type="evidence" value="ECO:0007669"/>
    <property type="project" value="TreeGrafter"/>
</dbReference>
<dbReference type="PANTHER" id="PTHR31997">
    <property type="entry name" value="AGAP003710-PA"/>
    <property type="match status" value="1"/>
</dbReference>
<dbReference type="Pfam" id="PF12516">
    <property type="entry name" value="DUF3719"/>
    <property type="match status" value="1"/>
</dbReference>
<dbReference type="PANTHER" id="PTHR31997:SF0">
    <property type="entry name" value="PRIMARY CILIUM ASSEMBLY PROTEIN FAM149B1"/>
    <property type="match status" value="1"/>
</dbReference>
<dbReference type="AlphaFoldDB" id="A0A8C5QES5"/>
<dbReference type="OrthoDB" id="2134133at2759"/>
<dbReference type="Ensembl" id="ENSLLET00000037613.1">
    <property type="protein sequence ID" value="ENSLLEP00000036213.1"/>
    <property type="gene ID" value="ENSLLEG00000022855.1"/>
</dbReference>
<feature type="compositionally biased region" description="Low complexity" evidence="2">
    <location>
        <begin position="218"/>
        <end position="229"/>
    </location>
</feature>
<sequence>MEFDKAATRQVQRIFTQIDELLYERKASCFVDGLQEECQEWTSHFPHLRYIKFHSAQSYAVELYLEDGQLGIFGTKLKSPYKNDLRTPVYSSEEHQEDDDTGIILSEGVMEDYLAFDCRDKNMSLDRHWEEAVTGELNCAIKTTRVENINPYAPSHHPPLVLPPVHAKIPVFVFIGYCNFDVLCHLMSYRDSDDKSPLRPTSAALMSGKPRPVRSLEHSSSSLSRNVSSARRRNPPRTLHPINNSSSRVGTPKMDDVIRGTRLHATNDQLSCSPVPFTRNNLLPPIVTSDADHQSIPGSQRQTVNIKHSTSLLNPLRTPDVTCTSCPQVSLRPADVQERLIPLLPDTHLPRWIPRRSGREEACPCDLHGQARLMSPRCVVTSSAGVPMQSNGGEAPSEPSISPTIAAREMLFYTAEKGRVSPFQRYIALTVLPPDHVSAPIGAKTQFEPGGGLTSWMPAKPPGPPPPTDNLTICVRMSVGQ</sequence>
<dbReference type="InterPro" id="IPR022194">
    <property type="entry name" value="DUF3719"/>
</dbReference>
<protein>
    <recommendedName>
        <fullName evidence="3">DUF3719 domain-containing protein</fullName>
    </recommendedName>
</protein>
<evidence type="ECO:0000313" key="4">
    <source>
        <dbReference type="Ensembl" id="ENSLLEP00000036213.1"/>
    </source>
</evidence>
<reference evidence="4" key="2">
    <citation type="submission" date="2025-09" db="UniProtKB">
        <authorList>
            <consortium name="Ensembl"/>
        </authorList>
    </citation>
    <scope>IDENTIFICATION</scope>
</reference>
<dbReference type="GO" id="GO:0061512">
    <property type="term" value="P:protein localization to cilium"/>
    <property type="evidence" value="ECO:0007669"/>
    <property type="project" value="TreeGrafter"/>
</dbReference>
<evidence type="ECO:0000313" key="5">
    <source>
        <dbReference type="Proteomes" id="UP000694569"/>
    </source>
</evidence>
<comment type="similarity">
    <text evidence="1">Belongs to the FAM149 family.</text>
</comment>
<accession>A0A8C5QES5</accession>
<organism evidence="4 5">
    <name type="scientific">Leptobrachium leishanense</name>
    <name type="common">Leishan spiny toad</name>
    <dbReference type="NCBI Taxonomy" id="445787"/>
    <lineage>
        <taxon>Eukaryota</taxon>
        <taxon>Metazoa</taxon>
        <taxon>Chordata</taxon>
        <taxon>Craniata</taxon>
        <taxon>Vertebrata</taxon>
        <taxon>Euteleostomi</taxon>
        <taxon>Amphibia</taxon>
        <taxon>Batrachia</taxon>
        <taxon>Anura</taxon>
        <taxon>Pelobatoidea</taxon>
        <taxon>Megophryidae</taxon>
        <taxon>Leptobrachium</taxon>
    </lineage>
</organism>
<evidence type="ECO:0000256" key="2">
    <source>
        <dbReference type="SAM" id="MobiDB-lite"/>
    </source>
</evidence>
<dbReference type="GeneTree" id="ENSGT00530000063727"/>
<dbReference type="InterPro" id="IPR039630">
    <property type="entry name" value="FAM149"/>
</dbReference>
<proteinExistence type="inferred from homology"/>
<feature type="region of interest" description="Disordered" evidence="2">
    <location>
        <begin position="191"/>
        <end position="253"/>
    </location>
</feature>
<name>A0A8C5QES5_9ANUR</name>
<dbReference type="Proteomes" id="UP000694569">
    <property type="component" value="Unplaced"/>
</dbReference>
<keyword evidence="5" id="KW-1185">Reference proteome</keyword>
<evidence type="ECO:0000259" key="3">
    <source>
        <dbReference type="Pfam" id="PF12516"/>
    </source>
</evidence>
<evidence type="ECO:0000256" key="1">
    <source>
        <dbReference type="ARBA" id="ARBA00008309"/>
    </source>
</evidence>